<gene>
    <name evidence="3" type="ORF">ACFOD4_20445</name>
</gene>
<dbReference type="PANTHER" id="PTHR40841:SF2">
    <property type="entry name" value="SIDEROPHORE-DEGRADING ESTERASE (EUROFUNG)"/>
    <property type="match status" value="1"/>
</dbReference>
<keyword evidence="4" id="KW-1185">Reference proteome</keyword>
<dbReference type="SUPFAM" id="SSF53474">
    <property type="entry name" value="alpha/beta-Hydrolases"/>
    <property type="match status" value="1"/>
</dbReference>
<accession>A0ABV7G706</accession>
<evidence type="ECO:0000256" key="2">
    <source>
        <dbReference type="ARBA" id="ARBA00022801"/>
    </source>
</evidence>
<comment type="caution">
    <text evidence="3">The sequence shown here is derived from an EMBL/GenBank/DDBJ whole genome shotgun (WGS) entry which is preliminary data.</text>
</comment>
<dbReference type="EMBL" id="JBHRTN010000026">
    <property type="protein sequence ID" value="MFC3127441.1"/>
    <property type="molecule type" value="Genomic_DNA"/>
</dbReference>
<dbReference type="PANTHER" id="PTHR40841">
    <property type="entry name" value="SIDEROPHORE TRIACETYLFUSARININE C ESTERASE"/>
    <property type="match status" value="1"/>
</dbReference>
<organism evidence="3 4">
    <name type="scientific">Teichococcus globiformis</name>
    <dbReference type="NCBI Taxonomy" id="2307229"/>
    <lineage>
        <taxon>Bacteria</taxon>
        <taxon>Pseudomonadati</taxon>
        <taxon>Pseudomonadota</taxon>
        <taxon>Alphaproteobacteria</taxon>
        <taxon>Acetobacterales</taxon>
        <taxon>Roseomonadaceae</taxon>
        <taxon>Roseomonas</taxon>
    </lineage>
</organism>
<protein>
    <submittedName>
        <fullName evidence="3">Alpha/beta hydrolase</fullName>
    </submittedName>
</protein>
<proteinExistence type="inferred from homology"/>
<dbReference type="GO" id="GO:0016787">
    <property type="term" value="F:hydrolase activity"/>
    <property type="evidence" value="ECO:0007669"/>
    <property type="project" value="UniProtKB-KW"/>
</dbReference>
<evidence type="ECO:0000313" key="3">
    <source>
        <dbReference type="EMBL" id="MFC3127441.1"/>
    </source>
</evidence>
<name>A0ABV7G706_9PROT</name>
<dbReference type="Pfam" id="PF00756">
    <property type="entry name" value="Esterase"/>
    <property type="match status" value="1"/>
</dbReference>
<comment type="similarity">
    <text evidence="1">Belongs to the esterase D family.</text>
</comment>
<evidence type="ECO:0000256" key="1">
    <source>
        <dbReference type="ARBA" id="ARBA00005622"/>
    </source>
</evidence>
<evidence type="ECO:0000313" key="4">
    <source>
        <dbReference type="Proteomes" id="UP001595593"/>
    </source>
</evidence>
<dbReference type="InterPro" id="IPR000801">
    <property type="entry name" value="Esterase-like"/>
</dbReference>
<dbReference type="InterPro" id="IPR029058">
    <property type="entry name" value="AB_hydrolase_fold"/>
</dbReference>
<reference evidence="4" key="1">
    <citation type="journal article" date="2019" name="Int. J. Syst. Evol. Microbiol.">
        <title>The Global Catalogue of Microorganisms (GCM) 10K type strain sequencing project: providing services to taxonomists for standard genome sequencing and annotation.</title>
        <authorList>
            <consortium name="The Broad Institute Genomics Platform"/>
            <consortium name="The Broad Institute Genome Sequencing Center for Infectious Disease"/>
            <person name="Wu L."/>
            <person name="Ma J."/>
        </authorList>
    </citation>
    <scope>NUCLEOTIDE SEQUENCE [LARGE SCALE GENOMIC DNA]</scope>
    <source>
        <strain evidence="4">KCTC 52094</strain>
    </source>
</reference>
<dbReference type="Gene3D" id="3.40.50.1820">
    <property type="entry name" value="alpha/beta hydrolase"/>
    <property type="match status" value="1"/>
</dbReference>
<dbReference type="RefSeq" id="WP_379599470.1">
    <property type="nucleotide sequence ID" value="NZ_JBHRTN010000026.1"/>
</dbReference>
<dbReference type="Proteomes" id="UP001595593">
    <property type="component" value="Unassembled WGS sequence"/>
</dbReference>
<sequence>MPIRPFLTLPLAESSSATLLRRRHLAPLLAGLSAFPALARSAEPAPLQVPGTTQHDLVARGRQRFRVFLHIPAGEPPPGGWPMITVLDANAVMGMVVDVVRLLAFIPREAGVRSAAVVAGIGYATEGPYDLVRRSFDLTPPPGRDIPAEDGRPAARTGGADELLDFIETEVKPLAARSAPIDPERHALLGHSFGGLCALHALFTRGAAFRDYVAGSPAIWWEDNAVLASAERFIARADRPAPRRLLITVGEYEQSLAPWHDPAWQPRMQMMRMVEQARALADRLRPLSGLELRFDSLPGEGHMSAFPVAVQRGVRFILAA</sequence>
<dbReference type="InterPro" id="IPR052558">
    <property type="entry name" value="Siderophore_Hydrolase_D"/>
</dbReference>
<keyword evidence="2 3" id="KW-0378">Hydrolase</keyword>